<accession>A0A1F6FV20</accession>
<dbReference type="Gene3D" id="3.90.79.10">
    <property type="entry name" value="Nucleoside Triphosphate Pyrophosphohydrolase"/>
    <property type="match status" value="1"/>
</dbReference>
<evidence type="ECO:0000313" key="8">
    <source>
        <dbReference type="Proteomes" id="UP000177998"/>
    </source>
</evidence>
<keyword evidence="5" id="KW-0460">Magnesium</keyword>
<feature type="non-terminal residue" evidence="7">
    <location>
        <position position="1"/>
    </location>
</feature>
<keyword evidence="3" id="KW-0479">Metal-binding</keyword>
<dbReference type="Proteomes" id="UP000177998">
    <property type="component" value="Unassembled WGS sequence"/>
</dbReference>
<dbReference type="PANTHER" id="PTHR43758:SF2">
    <property type="entry name" value="OXIDIZED PURINE NUCLEOSIDE TRIPHOSPHATE HYDROLASE"/>
    <property type="match status" value="1"/>
</dbReference>
<protein>
    <recommendedName>
        <fullName evidence="6">Nudix hydrolase domain-containing protein</fullName>
    </recommendedName>
</protein>
<evidence type="ECO:0000256" key="3">
    <source>
        <dbReference type="ARBA" id="ARBA00022723"/>
    </source>
</evidence>
<dbReference type="Pfam" id="PF00293">
    <property type="entry name" value="NUDIX"/>
    <property type="match status" value="1"/>
</dbReference>
<evidence type="ECO:0000313" key="7">
    <source>
        <dbReference type="EMBL" id="OGG89702.1"/>
    </source>
</evidence>
<evidence type="ECO:0000256" key="4">
    <source>
        <dbReference type="ARBA" id="ARBA00022801"/>
    </source>
</evidence>
<keyword evidence="4" id="KW-0378">Hydrolase</keyword>
<proteinExistence type="inferred from homology"/>
<evidence type="ECO:0000259" key="6">
    <source>
        <dbReference type="PROSITE" id="PS51462"/>
    </source>
</evidence>
<dbReference type="STRING" id="1798564.A3H55_03675"/>
<organism evidence="7 8">
    <name type="scientific">Candidatus Kuenenbacteria bacterium RIFCSPLOWO2_02_FULL_42_16</name>
    <dbReference type="NCBI Taxonomy" id="1798564"/>
    <lineage>
        <taxon>Bacteria</taxon>
        <taxon>Candidatus Kueneniibacteriota</taxon>
    </lineage>
</organism>
<dbReference type="GO" id="GO:0005737">
    <property type="term" value="C:cytoplasm"/>
    <property type="evidence" value="ECO:0007669"/>
    <property type="project" value="TreeGrafter"/>
</dbReference>
<comment type="similarity">
    <text evidence="2">Belongs to the Nudix hydrolase family.</text>
</comment>
<gene>
    <name evidence="7" type="ORF">A3H55_03675</name>
</gene>
<dbReference type="InterPro" id="IPR015797">
    <property type="entry name" value="NUDIX_hydrolase-like_dom_sf"/>
</dbReference>
<dbReference type="AlphaFoldDB" id="A0A1F6FV20"/>
<name>A0A1F6FV20_9BACT</name>
<dbReference type="GO" id="GO:0046872">
    <property type="term" value="F:metal ion binding"/>
    <property type="evidence" value="ECO:0007669"/>
    <property type="project" value="UniProtKB-KW"/>
</dbReference>
<sequence length="158" mass="17564">KDRHQTIPRTLCLIVNQGKILLIEFSEKKGAMQGFFNCPGGHIEFGEGIIENAEKEIFEETGLKVAGTKLKGVIHIANFFGKNIILFVTLSKTDVVDVIDSDEGKLHWVGLNKLDQVNLIEDVKIILDKLTLIGENDIFTAKSEFDGGGKLMKMDFES</sequence>
<dbReference type="PANTHER" id="PTHR43758">
    <property type="entry name" value="7,8-DIHYDRO-8-OXOGUANINE TRIPHOSPHATASE"/>
    <property type="match status" value="1"/>
</dbReference>
<feature type="domain" description="Nudix hydrolase" evidence="6">
    <location>
        <begin position="5"/>
        <end position="133"/>
    </location>
</feature>
<evidence type="ECO:0000256" key="2">
    <source>
        <dbReference type="ARBA" id="ARBA00005582"/>
    </source>
</evidence>
<evidence type="ECO:0000256" key="1">
    <source>
        <dbReference type="ARBA" id="ARBA00001946"/>
    </source>
</evidence>
<dbReference type="PROSITE" id="PS51462">
    <property type="entry name" value="NUDIX"/>
    <property type="match status" value="1"/>
</dbReference>
<reference evidence="7 8" key="1">
    <citation type="journal article" date="2016" name="Nat. Commun.">
        <title>Thousands of microbial genomes shed light on interconnected biogeochemical processes in an aquifer system.</title>
        <authorList>
            <person name="Anantharaman K."/>
            <person name="Brown C.T."/>
            <person name="Hug L.A."/>
            <person name="Sharon I."/>
            <person name="Castelle C.J."/>
            <person name="Probst A.J."/>
            <person name="Thomas B.C."/>
            <person name="Singh A."/>
            <person name="Wilkins M.J."/>
            <person name="Karaoz U."/>
            <person name="Brodie E.L."/>
            <person name="Williams K.H."/>
            <person name="Hubbard S.S."/>
            <person name="Banfield J.F."/>
        </authorList>
    </citation>
    <scope>NUCLEOTIDE SEQUENCE [LARGE SCALE GENOMIC DNA]</scope>
</reference>
<dbReference type="GO" id="GO:0016818">
    <property type="term" value="F:hydrolase activity, acting on acid anhydrides, in phosphorus-containing anhydrides"/>
    <property type="evidence" value="ECO:0007669"/>
    <property type="project" value="TreeGrafter"/>
</dbReference>
<evidence type="ECO:0000256" key="5">
    <source>
        <dbReference type="ARBA" id="ARBA00022842"/>
    </source>
</evidence>
<comment type="cofactor">
    <cofactor evidence="1">
        <name>Mg(2+)</name>
        <dbReference type="ChEBI" id="CHEBI:18420"/>
    </cofactor>
</comment>
<dbReference type="SUPFAM" id="SSF55811">
    <property type="entry name" value="Nudix"/>
    <property type="match status" value="1"/>
</dbReference>
<dbReference type="EMBL" id="MFMZ01000061">
    <property type="protein sequence ID" value="OGG89702.1"/>
    <property type="molecule type" value="Genomic_DNA"/>
</dbReference>
<comment type="caution">
    <text evidence="7">The sequence shown here is derived from an EMBL/GenBank/DDBJ whole genome shotgun (WGS) entry which is preliminary data.</text>
</comment>
<dbReference type="InterPro" id="IPR000086">
    <property type="entry name" value="NUDIX_hydrolase_dom"/>
</dbReference>